<dbReference type="PROSITE" id="PS00036">
    <property type="entry name" value="BZIP_BASIC"/>
    <property type="match status" value="1"/>
</dbReference>
<feature type="compositionally biased region" description="Low complexity" evidence="1">
    <location>
        <begin position="103"/>
        <end position="116"/>
    </location>
</feature>
<protein>
    <recommendedName>
        <fullName evidence="2">BZIP domain-containing protein</fullName>
    </recommendedName>
</protein>
<feature type="compositionally biased region" description="Pro residues" evidence="1">
    <location>
        <begin position="491"/>
        <end position="503"/>
    </location>
</feature>
<keyword evidence="4" id="KW-1185">Reference proteome</keyword>
<feature type="compositionally biased region" description="Basic and acidic residues" evidence="1">
    <location>
        <begin position="320"/>
        <end position="331"/>
    </location>
</feature>
<dbReference type="RefSeq" id="XP_070889212.1">
    <property type="nucleotide sequence ID" value="XM_071026593.1"/>
</dbReference>
<evidence type="ECO:0000313" key="4">
    <source>
        <dbReference type="Proteomes" id="UP001610432"/>
    </source>
</evidence>
<dbReference type="Proteomes" id="UP001610432">
    <property type="component" value="Unassembled WGS sequence"/>
</dbReference>
<gene>
    <name evidence="3" type="ORF">BJX67DRAFT_277822</name>
</gene>
<evidence type="ECO:0000259" key="2">
    <source>
        <dbReference type="PROSITE" id="PS00036"/>
    </source>
</evidence>
<name>A0ABR4M0A1_9EURO</name>
<reference evidence="3 4" key="1">
    <citation type="submission" date="2024-07" db="EMBL/GenBank/DDBJ databases">
        <title>Section-level genome sequencing and comparative genomics of Aspergillus sections Usti and Cavernicolus.</title>
        <authorList>
            <consortium name="Lawrence Berkeley National Laboratory"/>
            <person name="Nybo J.L."/>
            <person name="Vesth T.C."/>
            <person name="Theobald S."/>
            <person name="Frisvad J.C."/>
            <person name="Larsen T.O."/>
            <person name="Kjaerboelling I."/>
            <person name="Rothschild-Mancinelli K."/>
            <person name="Lyhne E.K."/>
            <person name="Kogle M.E."/>
            <person name="Barry K."/>
            <person name="Clum A."/>
            <person name="Na H."/>
            <person name="Ledsgaard L."/>
            <person name="Lin J."/>
            <person name="Lipzen A."/>
            <person name="Kuo A."/>
            <person name="Riley R."/>
            <person name="Mondo S."/>
            <person name="Labutti K."/>
            <person name="Haridas S."/>
            <person name="Pangalinan J."/>
            <person name="Salamov A.A."/>
            <person name="Simmons B.A."/>
            <person name="Magnuson J.K."/>
            <person name="Chen J."/>
            <person name="Drula E."/>
            <person name="Henrissat B."/>
            <person name="Wiebenga A."/>
            <person name="Lubbers R.J."/>
            <person name="Gomes A.C."/>
            <person name="Macurrencykelacurrency M.R."/>
            <person name="Stajich J."/>
            <person name="Grigoriev I.V."/>
            <person name="Mortensen U.H."/>
            <person name="De Vries R.P."/>
            <person name="Baker S.E."/>
            <person name="Andersen M.R."/>
        </authorList>
    </citation>
    <scope>NUCLEOTIDE SEQUENCE [LARGE SCALE GENOMIC DNA]</scope>
    <source>
        <strain evidence="3 4">CBS 449.75</strain>
    </source>
</reference>
<feature type="domain" description="BZIP" evidence="2">
    <location>
        <begin position="322"/>
        <end position="336"/>
    </location>
</feature>
<feature type="compositionally biased region" description="Basic and acidic residues" evidence="1">
    <location>
        <begin position="13"/>
        <end position="25"/>
    </location>
</feature>
<feature type="compositionally biased region" description="Polar residues" evidence="1">
    <location>
        <begin position="62"/>
        <end position="77"/>
    </location>
</feature>
<feature type="region of interest" description="Disordered" evidence="1">
    <location>
        <begin position="155"/>
        <end position="353"/>
    </location>
</feature>
<evidence type="ECO:0000313" key="3">
    <source>
        <dbReference type="EMBL" id="KAL2870233.1"/>
    </source>
</evidence>
<accession>A0ABR4M0A1</accession>
<sequence>MSQIPPASAHSPTDAHPREDRGSLERKRRHAGDENVSTTERRESVRSRPLSWHPSAPVEPPLNSSQHRSIGVSSILNHPTMDGPGVRTASVDSSREGHGEQLSSDSSSHSRFPSSSTVHLPSPSMGSAKPPALSPGVRVHQSIAPVSPSSRFVGAAGYFPPKTGPGQSPLAHQLPSVQNVPPTPPLPMEMATGTHTVPGHQQQASTYSASTFASHRTSTNQTPTPSSKEGSPTTPVSVFSQLGRSSPAIAAASAPQSTPLYMGSSSYTPVDPATRLPAVMAGQWRPGNETSGGSVPQSDTPPPGKIPCFVDFKSGSSSQAEKRKANSDASRRFRNRKRNEMQMEQRITAQQDEIRKQAETIQKQVEELRALMEQREFYRSERDYFREQVTHFVPSNQLPTRPASPKPLNLSAEAATSDREPTSWTGQDVPVKIEGGSSGPVVHHTAPGPHASASNLASVSGPRTGGSWSTASSMYSAQAERVAPDELQTRPIPPTPGTWNRPP</sequence>
<dbReference type="EMBL" id="JBFXLQ010000006">
    <property type="protein sequence ID" value="KAL2870233.1"/>
    <property type="molecule type" value="Genomic_DNA"/>
</dbReference>
<feature type="region of interest" description="Disordered" evidence="1">
    <location>
        <begin position="1"/>
        <end position="141"/>
    </location>
</feature>
<proteinExistence type="predicted"/>
<feature type="region of interest" description="Disordered" evidence="1">
    <location>
        <begin position="393"/>
        <end position="503"/>
    </location>
</feature>
<feature type="compositionally biased region" description="Low complexity" evidence="1">
    <location>
        <begin position="245"/>
        <end position="259"/>
    </location>
</feature>
<comment type="caution">
    <text evidence="3">The sequence shown here is derived from an EMBL/GenBank/DDBJ whole genome shotgun (WGS) entry which is preliminary data.</text>
</comment>
<feature type="compositionally biased region" description="Polar residues" evidence="1">
    <location>
        <begin position="466"/>
        <end position="476"/>
    </location>
</feature>
<organism evidence="3 4">
    <name type="scientific">Aspergillus lucknowensis</name>
    <dbReference type="NCBI Taxonomy" id="176173"/>
    <lineage>
        <taxon>Eukaryota</taxon>
        <taxon>Fungi</taxon>
        <taxon>Dikarya</taxon>
        <taxon>Ascomycota</taxon>
        <taxon>Pezizomycotina</taxon>
        <taxon>Eurotiomycetes</taxon>
        <taxon>Eurotiomycetidae</taxon>
        <taxon>Eurotiales</taxon>
        <taxon>Aspergillaceae</taxon>
        <taxon>Aspergillus</taxon>
        <taxon>Aspergillus subgen. Nidulantes</taxon>
    </lineage>
</organism>
<dbReference type="GeneID" id="98141665"/>
<feature type="compositionally biased region" description="Polar residues" evidence="1">
    <location>
        <begin position="288"/>
        <end position="298"/>
    </location>
</feature>
<dbReference type="InterPro" id="IPR004827">
    <property type="entry name" value="bZIP"/>
</dbReference>
<evidence type="ECO:0000256" key="1">
    <source>
        <dbReference type="SAM" id="MobiDB-lite"/>
    </source>
</evidence>
<feature type="compositionally biased region" description="Polar residues" evidence="1">
    <location>
        <begin position="193"/>
        <end position="244"/>
    </location>
</feature>